<dbReference type="GO" id="GO:0051537">
    <property type="term" value="F:2 iron, 2 sulfur cluster binding"/>
    <property type="evidence" value="ECO:0007669"/>
    <property type="project" value="InterPro"/>
</dbReference>
<dbReference type="PANTHER" id="PTHR43756">
    <property type="entry name" value="CHOLINE MONOOXYGENASE, CHLOROPLASTIC"/>
    <property type="match status" value="1"/>
</dbReference>
<reference evidence="10 11" key="1">
    <citation type="submission" date="2021-02" db="EMBL/GenBank/DDBJ databases">
        <title>Genome assembly of Pseudopithomyces chartarum.</title>
        <authorList>
            <person name="Jauregui R."/>
            <person name="Singh J."/>
            <person name="Voisey C."/>
        </authorList>
    </citation>
    <scope>NUCLEOTIDE SEQUENCE [LARGE SCALE GENOMIC DNA]</scope>
    <source>
        <strain evidence="10 11">AGR01</strain>
    </source>
</reference>
<comment type="caution">
    <text evidence="10">The sequence shown here is derived from an EMBL/GenBank/DDBJ whole genome shotgun (WGS) entry which is preliminary data.</text>
</comment>
<sequence>MSDTMLSTFQQYIRTIFIMVGYLFSYLGFSGTAVSSKKTNTSMQSVRALPANWYTSEEMYQLERRAIFRRRWLLMTHQSRIEIGDYLHYDVANFDVYIARDSTGKVKASHKFIDDERNDSGVEDEGATNDVPRTLSSKHAIHTRVDRNGFIWINMDPKKEPEVSWEDRFDHVDEQTRFEQFNFDDYVFDHTWNLVGPFNWKILADNFNECYHCATTHPDLTTGLIDLEAYDVSCDPAGDHIQHKPNTPEDRKALGQEICSTYCFPNVSFTVTKHFLFIQKFMPKSPSESIMYYEVWRNKHSVEEDFLLISDTYKRVMGEDKVLCERSQRNVEAGTFISGELHPEKEKGPIFFQKRDREIVLEYAARERKAGKRLV</sequence>
<organism evidence="10 11">
    <name type="scientific">Pseudopithomyces chartarum</name>
    <dbReference type="NCBI Taxonomy" id="1892770"/>
    <lineage>
        <taxon>Eukaryota</taxon>
        <taxon>Fungi</taxon>
        <taxon>Dikarya</taxon>
        <taxon>Ascomycota</taxon>
        <taxon>Pezizomycotina</taxon>
        <taxon>Dothideomycetes</taxon>
        <taxon>Pleosporomycetidae</taxon>
        <taxon>Pleosporales</taxon>
        <taxon>Massarineae</taxon>
        <taxon>Didymosphaeriaceae</taxon>
        <taxon>Pseudopithomyces</taxon>
    </lineage>
</organism>
<comment type="catalytic activity">
    <reaction evidence="7">
        <text>choline + 2 reduced [2Fe-2S]-[ferredoxin] + O2 + 2 H(+) = betaine aldehyde hydrate + 2 oxidized [2Fe-2S]-[ferredoxin] + H2O</text>
        <dbReference type="Rhea" id="RHEA:17769"/>
        <dbReference type="Rhea" id="RHEA-COMP:10000"/>
        <dbReference type="Rhea" id="RHEA-COMP:10001"/>
        <dbReference type="ChEBI" id="CHEBI:15354"/>
        <dbReference type="ChEBI" id="CHEBI:15377"/>
        <dbReference type="ChEBI" id="CHEBI:15378"/>
        <dbReference type="ChEBI" id="CHEBI:15379"/>
        <dbReference type="ChEBI" id="CHEBI:15870"/>
        <dbReference type="ChEBI" id="CHEBI:33737"/>
        <dbReference type="ChEBI" id="CHEBI:33738"/>
        <dbReference type="EC" id="1.14.15.7"/>
    </reaction>
</comment>
<dbReference type="InterPro" id="IPR036922">
    <property type="entry name" value="Rieske_2Fe-2S_sf"/>
</dbReference>
<evidence type="ECO:0000256" key="3">
    <source>
        <dbReference type="ARBA" id="ARBA00004866"/>
    </source>
</evidence>
<dbReference type="InterPro" id="IPR015879">
    <property type="entry name" value="Ring_hydroxy_dOase_asu_C_dom"/>
</dbReference>
<dbReference type="EC" id="1.14.15.7" evidence="5"/>
<evidence type="ECO:0000256" key="8">
    <source>
        <dbReference type="SAM" id="Phobius"/>
    </source>
</evidence>
<comment type="function">
    <text evidence="2">Catalyzes the first step of the osmoprotectant glycine betaine synthesis.</text>
</comment>
<evidence type="ECO:0000313" key="10">
    <source>
        <dbReference type="EMBL" id="KAK3213729.1"/>
    </source>
</evidence>
<dbReference type="GO" id="GO:0005506">
    <property type="term" value="F:iron ion binding"/>
    <property type="evidence" value="ECO:0007669"/>
    <property type="project" value="InterPro"/>
</dbReference>
<name>A0AAN6RKL4_9PLEO</name>
<dbReference type="CDD" id="cd00680">
    <property type="entry name" value="RHO_alpha_C"/>
    <property type="match status" value="1"/>
</dbReference>
<keyword evidence="8" id="KW-0812">Transmembrane</keyword>
<dbReference type="Pfam" id="PF00848">
    <property type="entry name" value="Ring_hydroxyl_A"/>
    <property type="match status" value="1"/>
</dbReference>
<gene>
    <name evidence="10" type="ORF">GRF29_28g775748</name>
</gene>
<comment type="pathway">
    <text evidence="3">Amine and polyamine biosynthesis; betaine biosynthesis via choline pathway; betaine aldehyde from choline (monooxygenase route): step 1/1.</text>
</comment>
<dbReference type="InterPro" id="IPR001663">
    <property type="entry name" value="Rng_hydr_dOase-A"/>
</dbReference>
<keyword evidence="8" id="KW-1133">Transmembrane helix</keyword>
<evidence type="ECO:0000313" key="11">
    <source>
        <dbReference type="Proteomes" id="UP001280581"/>
    </source>
</evidence>
<evidence type="ECO:0000256" key="6">
    <source>
        <dbReference type="ARBA" id="ARBA00014931"/>
    </source>
</evidence>
<dbReference type="GO" id="GO:0019133">
    <property type="term" value="F:choline monooxygenase activity"/>
    <property type="evidence" value="ECO:0007669"/>
    <property type="project" value="UniProtKB-EC"/>
</dbReference>
<keyword evidence="8" id="KW-0472">Membrane</keyword>
<dbReference type="PANTHER" id="PTHR43756:SF5">
    <property type="entry name" value="CHOLINE MONOOXYGENASE, CHLOROPLASTIC"/>
    <property type="match status" value="1"/>
</dbReference>
<protein>
    <recommendedName>
        <fullName evidence="6">Choline monooxygenase, chloroplastic</fullName>
        <ecNumber evidence="5">1.14.15.7</ecNumber>
    </recommendedName>
</protein>
<accession>A0AAN6RKL4</accession>
<evidence type="ECO:0000256" key="4">
    <source>
        <dbReference type="ARBA" id="ARBA00010848"/>
    </source>
</evidence>
<comment type="similarity">
    <text evidence="4">Belongs to the choline monooxygenase family.</text>
</comment>
<dbReference type="EMBL" id="WVTA01000004">
    <property type="protein sequence ID" value="KAK3213729.1"/>
    <property type="molecule type" value="Genomic_DNA"/>
</dbReference>
<dbReference type="SUPFAM" id="SSF50022">
    <property type="entry name" value="ISP domain"/>
    <property type="match status" value="1"/>
</dbReference>
<evidence type="ECO:0000256" key="5">
    <source>
        <dbReference type="ARBA" id="ARBA00012763"/>
    </source>
</evidence>
<keyword evidence="11" id="KW-1185">Reference proteome</keyword>
<proteinExistence type="inferred from homology"/>
<dbReference type="SUPFAM" id="SSF55961">
    <property type="entry name" value="Bet v1-like"/>
    <property type="match status" value="1"/>
</dbReference>
<evidence type="ECO:0000259" key="9">
    <source>
        <dbReference type="Pfam" id="PF00848"/>
    </source>
</evidence>
<dbReference type="Proteomes" id="UP001280581">
    <property type="component" value="Unassembled WGS sequence"/>
</dbReference>
<evidence type="ECO:0000256" key="1">
    <source>
        <dbReference type="ARBA" id="ARBA00001962"/>
    </source>
</evidence>
<evidence type="ECO:0000256" key="7">
    <source>
        <dbReference type="ARBA" id="ARBA00049097"/>
    </source>
</evidence>
<comment type="cofactor">
    <cofactor evidence="1">
        <name>Fe cation</name>
        <dbReference type="ChEBI" id="CHEBI:24875"/>
    </cofactor>
</comment>
<evidence type="ECO:0000256" key="2">
    <source>
        <dbReference type="ARBA" id="ARBA00002149"/>
    </source>
</evidence>
<feature type="transmembrane region" description="Helical" evidence="8">
    <location>
        <begin position="12"/>
        <end position="29"/>
    </location>
</feature>
<dbReference type="AlphaFoldDB" id="A0AAN6RKL4"/>
<feature type="domain" description="Aromatic-ring-hydroxylating dioxygenase alpha subunit C-terminal" evidence="9">
    <location>
        <begin position="183"/>
        <end position="359"/>
    </location>
</feature>
<dbReference type="Gene3D" id="3.90.380.10">
    <property type="entry name" value="Naphthalene 1,2-dioxygenase Alpha Subunit, Chain A, domain 1"/>
    <property type="match status" value="3"/>
</dbReference>